<accession>A0A3B0SM57</accession>
<sequence>VFWSEVDGLVDYYARNDVIIQRDTAYLGHLLTYVREGIFGDLSNRKLKELGKKLVPVPGMPEFMTAVRDHVSEIPEFVAEGITVEHYVISTGLRPMIEGSVFGDKIDGVWANTFIEDVAESGYIDRLPVPPGPGPISQLGYTIDNTSKTRAIFEINKGVNRVPGLDVNARMSEDQRRVPIKNMVYVADGPSDVPVFSILNHAGGRTLGVYTLEPTNNHKNVKTLQEQGRIQGMAEADFRPGKPAYLWLMDTLEQIGFEIVEARRQALSTIKNPPGHV</sequence>
<name>A0A3B0SM57_9ZZZZ</name>
<reference evidence="1" key="1">
    <citation type="submission" date="2018-06" db="EMBL/GenBank/DDBJ databases">
        <authorList>
            <person name="Zhirakovskaya E."/>
        </authorList>
    </citation>
    <scope>NUCLEOTIDE SEQUENCE</scope>
</reference>
<organism evidence="1">
    <name type="scientific">hydrothermal vent metagenome</name>
    <dbReference type="NCBI Taxonomy" id="652676"/>
    <lineage>
        <taxon>unclassified sequences</taxon>
        <taxon>metagenomes</taxon>
        <taxon>ecological metagenomes</taxon>
    </lineage>
</organism>
<proteinExistence type="predicted"/>
<gene>
    <name evidence="1" type="ORF">MNBD_ACTINO01-461</name>
</gene>
<feature type="non-terminal residue" evidence="1">
    <location>
        <position position="1"/>
    </location>
</feature>
<protein>
    <recommendedName>
        <fullName evidence="2">Haloacid dehalogenase-like hydrolase</fullName>
    </recommendedName>
</protein>
<evidence type="ECO:0008006" key="2">
    <source>
        <dbReference type="Google" id="ProtNLM"/>
    </source>
</evidence>
<dbReference type="EMBL" id="UOEI01000475">
    <property type="protein sequence ID" value="VAW06518.1"/>
    <property type="molecule type" value="Genomic_DNA"/>
</dbReference>
<dbReference type="AlphaFoldDB" id="A0A3B0SM57"/>
<evidence type="ECO:0000313" key="1">
    <source>
        <dbReference type="EMBL" id="VAW06518.1"/>
    </source>
</evidence>